<feature type="region of interest" description="Disordered" evidence="1">
    <location>
        <begin position="101"/>
        <end position="179"/>
    </location>
</feature>
<comment type="caution">
    <text evidence="2">The sequence shown here is derived from an EMBL/GenBank/DDBJ whole genome shotgun (WGS) entry which is preliminary data.</text>
</comment>
<name>A0A812KHA6_9DINO</name>
<dbReference type="AlphaFoldDB" id="A0A812KHA6"/>
<feature type="compositionally biased region" description="Basic and acidic residues" evidence="1">
    <location>
        <begin position="122"/>
        <end position="137"/>
    </location>
</feature>
<evidence type="ECO:0000313" key="2">
    <source>
        <dbReference type="EMBL" id="CAE7223975.1"/>
    </source>
</evidence>
<reference evidence="2" key="1">
    <citation type="submission" date="2021-02" db="EMBL/GenBank/DDBJ databases">
        <authorList>
            <person name="Dougan E. K."/>
            <person name="Rhodes N."/>
            <person name="Thang M."/>
            <person name="Chan C."/>
        </authorList>
    </citation>
    <scope>NUCLEOTIDE SEQUENCE</scope>
</reference>
<accession>A0A812KHA6</accession>
<proteinExistence type="predicted"/>
<dbReference type="Proteomes" id="UP000601435">
    <property type="component" value="Unassembled WGS sequence"/>
</dbReference>
<feature type="compositionally biased region" description="Polar residues" evidence="1">
    <location>
        <begin position="625"/>
        <end position="642"/>
    </location>
</feature>
<evidence type="ECO:0000313" key="3">
    <source>
        <dbReference type="Proteomes" id="UP000601435"/>
    </source>
</evidence>
<keyword evidence="3" id="KW-1185">Reference proteome</keyword>
<feature type="compositionally biased region" description="Low complexity" evidence="1">
    <location>
        <begin position="163"/>
        <end position="175"/>
    </location>
</feature>
<feature type="compositionally biased region" description="Acidic residues" evidence="1">
    <location>
        <begin position="48"/>
        <end position="61"/>
    </location>
</feature>
<organism evidence="2 3">
    <name type="scientific">Symbiodinium necroappetens</name>
    <dbReference type="NCBI Taxonomy" id="1628268"/>
    <lineage>
        <taxon>Eukaryota</taxon>
        <taxon>Sar</taxon>
        <taxon>Alveolata</taxon>
        <taxon>Dinophyceae</taxon>
        <taxon>Suessiales</taxon>
        <taxon>Symbiodiniaceae</taxon>
        <taxon>Symbiodinium</taxon>
    </lineage>
</organism>
<evidence type="ECO:0000256" key="1">
    <source>
        <dbReference type="SAM" id="MobiDB-lite"/>
    </source>
</evidence>
<feature type="region of interest" description="Disordered" evidence="1">
    <location>
        <begin position="1"/>
        <end position="70"/>
    </location>
</feature>
<dbReference type="EMBL" id="CAJNJA010007394">
    <property type="protein sequence ID" value="CAE7223975.1"/>
    <property type="molecule type" value="Genomic_DNA"/>
</dbReference>
<protein>
    <submittedName>
        <fullName evidence="2">Uncharacterized protein</fullName>
    </submittedName>
</protein>
<dbReference type="OrthoDB" id="10299426at2759"/>
<sequence>MDEAEGLEASVGGELGSQAPDDGAEPTATIDADGVKDAMPEPTAAAGDEPDGSLDEQEPENPDAAPLLAEEAVQLPEQIRAQLSDFGVDADLQLFFQQRALKAQARQQKAEKTLQSAAKAQARAEAKAAKDQAKQQEGEPGPKALPKRKAKAKSANKRKAEEPAASAGDSEASAAQPKKAKLAGTIESIMPELEPVFKLGLVRPASSQLKQKSYLMAPPETASGGSKIQVNEKKGTNVNWNKHGFEFAFKIVKIIAGWLPEPAELPKSTYDKVNDSPGKWTEAELGELQEFLVSEASKGWGGGVAGVSPTERCCGYQDGRTMPALTNLMLMVLAALTQLMFMMLLVVAKFVGRAPYPPEQLRHLNLSRELKSADARDVQPVCVEAWESEEMVEKAQARRGRMASASPTPVPKEPSTRQVATPTRSKSRGPQETMPPPAPKMFVENSSEPGGKTCDTPRKQPVRTVSQTSVDTPSKQPVRTVSQTSVETPSKQPVRTLSQTTVETPSKQPVPTLSQESVETPSKQPGGTLSERSVETVKTPSKQPVQTPCKPKPMLLDTPAKLKPVETPSKMSIVDETPQKHQMHETPQVPMSVGSTMSTPLKSPDYKRLRLGPSEETLPSMPSFEVQTPSSYRHADTQSTIAEQFGELHLGSRS</sequence>
<feature type="compositionally biased region" description="Polar residues" evidence="1">
    <location>
        <begin position="463"/>
        <end position="546"/>
    </location>
</feature>
<feature type="compositionally biased region" description="Polar residues" evidence="1">
    <location>
        <begin position="416"/>
        <end position="430"/>
    </location>
</feature>
<feature type="compositionally biased region" description="Basic residues" evidence="1">
    <location>
        <begin position="145"/>
        <end position="157"/>
    </location>
</feature>
<feature type="region of interest" description="Disordered" evidence="1">
    <location>
        <begin position="394"/>
        <end position="654"/>
    </location>
</feature>
<gene>
    <name evidence="2" type="ORF">SNEC2469_LOCUS3031</name>
</gene>